<name>A0A8X6EX46_TRICU</name>
<evidence type="ECO:0000256" key="1">
    <source>
        <dbReference type="ARBA" id="ARBA00004123"/>
    </source>
</evidence>
<protein>
    <recommendedName>
        <fullName evidence="3">SPRY domain-containing SOCS box protein 3</fullName>
    </recommendedName>
</protein>
<dbReference type="PANTHER" id="PTHR12245">
    <property type="entry name" value="SPRY DOMAIN CONTAINING SOCS BOX PROTEIN"/>
    <property type="match status" value="1"/>
</dbReference>
<feature type="region of interest" description="Disordered" evidence="6">
    <location>
        <begin position="356"/>
        <end position="407"/>
    </location>
</feature>
<evidence type="ECO:0000256" key="6">
    <source>
        <dbReference type="SAM" id="MobiDB-lite"/>
    </source>
</evidence>
<dbReference type="OrthoDB" id="5951542at2759"/>
<accession>A0A8X6EX46</accession>
<comment type="similarity">
    <text evidence="2">Belongs to the SPSB family.</text>
</comment>
<keyword evidence="10" id="KW-1185">Reference proteome</keyword>
<evidence type="ECO:0000313" key="10">
    <source>
        <dbReference type="Proteomes" id="UP000887116"/>
    </source>
</evidence>
<dbReference type="AlphaFoldDB" id="A0A8X6EX46"/>
<evidence type="ECO:0000259" key="8">
    <source>
        <dbReference type="PROSITE" id="PS50225"/>
    </source>
</evidence>
<dbReference type="Pfam" id="PF00622">
    <property type="entry name" value="SPRY"/>
    <property type="match status" value="1"/>
</dbReference>
<reference evidence="9" key="1">
    <citation type="submission" date="2020-07" db="EMBL/GenBank/DDBJ databases">
        <title>Multicomponent nature underlies the extraordinary mechanical properties of spider dragline silk.</title>
        <authorList>
            <person name="Kono N."/>
            <person name="Nakamura H."/>
            <person name="Mori M."/>
            <person name="Yoshida Y."/>
            <person name="Ohtoshi R."/>
            <person name="Malay A.D."/>
            <person name="Moran D.A.P."/>
            <person name="Tomita M."/>
            <person name="Numata K."/>
            <person name="Arakawa K."/>
        </authorList>
    </citation>
    <scope>NUCLEOTIDE SEQUENCE</scope>
</reference>
<dbReference type="GO" id="GO:0043161">
    <property type="term" value="P:proteasome-mediated ubiquitin-dependent protein catabolic process"/>
    <property type="evidence" value="ECO:0007669"/>
    <property type="project" value="TreeGrafter"/>
</dbReference>
<feature type="domain" description="B30.2/SPRY" evidence="7">
    <location>
        <begin position="30"/>
        <end position="219"/>
    </location>
</feature>
<evidence type="ECO:0000256" key="3">
    <source>
        <dbReference type="ARBA" id="ARBA00014684"/>
    </source>
</evidence>
<evidence type="ECO:0000256" key="2">
    <source>
        <dbReference type="ARBA" id="ARBA00010910"/>
    </source>
</evidence>
<keyword evidence="4" id="KW-0833">Ubl conjugation pathway</keyword>
<dbReference type="InterPro" id="IPR001870">
    <property type="entry name" value="B30.2/SPRY"/>
</dbReference>
<dbReference type="InterPro" id="IPR013320">
    <property type="entry name" value="ConA-like_dom_sf"/>
</dbReference>
<dbReference type="PROSITE" id="PS50188">
    <property type="entry name" value="B302_SPRY"/>
    <property type="match status" value="1"/>
</dbReference>
<dbReference type="GO" id="GO:0005634">
    <property type="term" value="C:nucleus"/>
    <property type="evidence" value="ECO:0007669"/>
    <property type="project" value="UniProtKB-SubCell"/>
</dbReference>
<comment type="subcellular location">
    <subcellularLocation>
        <location evidence="1">Nucleus</location>
    </subcellularLocation>
</comment>
<evidence type="ECO:0000256" key="4">
    <source>
        <dbReference type="ARBA" id="ARBA00022786"/>
    </source>
</evidence>
<dbReference type="EMBL" id="BMAO01000151">
    <property type="protein sequence ID" value="GFQ64795.1"/>
    <property type="molecule type" value="Genomic_DNA"/>
</dbReference>
<dbReference type="Proteomes" id="UP000887116">
    <property type="component" value="Unassembled WGS sequence"/>
</dbReference>
<dbReference type="InterPro" id="IPR050672">
    <property type="entry name" value="FBXO45-Fsn/SPSB_families"/>
</dbReference>
<dbReference type="InterPro" id="IPR001496">
    <property type="entry name" value="SOCS_box"/>
</dbReference>
<dbReference type="Gene3D" id="2.60.120.920">
    <property type="match status" value="1"/>
</dbReference>
<dbReference type="PROSITE" id="PS50225">
    <property type="entry name" value="SOCS"/>
    <property type="match status" value="1"/>
</dbReference>
<proteinExistence type="inferred from homology"/>
<organism evidence="9 10">
    <name type="scientific">Trichonephila clavata</name>
    <name type="common">Joro spider</name>
    <name type="synonym">Nephila clavata</name>
    <dbReference type="NCBI Taxonomy" id="2740835"/>
    <lineage>
        <taxon>Eukaryota</taxon>
        <taxon>Metazoa</taxon>
        <taxon>Ecdysozoa</taxon>
        <taxon>Arthropoda</taxon>
        <taxon>Chelicerata</taxon>
        <taxon>Arachnida</taxon>
        <taxon>Araneae</taxon>
        <taxon>Araneomorphae</taxon>
        <taxon>Entelegynae</taxon>
        <taxon>Araneoidea</taxon>
        <taxon>Nephilidae</taxon>
        <taxon>Trichonephila</taxon>
    </lineage>
</organism>
<feature type="domain" description="SOCS box" evidence="8">
    <location>
        <begin position="217"/>
        <end position="255"/>
    </location>
</feature>
<dbReference type="InterPro" id="IPR003877">
    <property type="entry name" value="SPRY_dom"/>
</dbReference>
<evidence type="ECO:0000313" key="9">
    <source>
        <dbReference type="EMBL" id="GFQ64795.1"/>
    </source>
</evidence>
<evidence type="ECO:0000256" key="5">
    <source>
        <dbReference type="ARBA" id="ARBA00023242"/>
    </source>
</evidence>
<dbReference type="PANTHER" id="PTHR12245:SF5">
    <property type="entry name" value="SPRY DOMAIN-CONTAINING SOCS BOX PROTEIN 3"/>
    <property type="match status" value="1"/>
</dbReference>
<gene>
    <name evidence="9" type="primary">Spsb3</name>
    <name evidence="9" type="ORF">TNCT_89701</name>
</gene>
<keyword evidence="5" id="KW-0539">Nucleus</keyword>
<dbReference type="SUPFAM" id="SSF49899">
    <property type="entry name" value="Concanavalin A-like lectins/glucanases"/>
    <property type="match status" value="1"/>
</dbReference>
<evidence type="ECO:0000259" key="7">
    <source>
        <dbReference type="PROSITE" id="PS50188"/>
    </source>
</evidence>
<comment type="caution">
    <text evidence="9">The sequence shown here is derived from an EMBL/GenBank/DDBJ whole genome shotgun (WGS) entry which is preliminary data.</text>
</comment>
<dbReference type="InterPro" id="IPR035754">
    <property type="entry name" value="SPRY_SPSB3"/>
</dbReference>
<dbReference type="SMART" id="SM00449">
    <property type="entry name" value="SPRY"/>
    <property type="match status" value="1"/>
</dbReference>
<dbReference type="GO" id="GO:0019005">
    <property type="term" value="C:SCF ubiquitin ligase complex"/>
    <property type="evidence" value="ECO:0007669"/>
    <property type="project" value="TreeGrafter"/>
</dbReference>
<dbReference type="InterPro" id="IPR043136">
    <property type="entry name" value="B30.2/SPRY_sf"/>
</dbReference>
<feature type="compositionally biased region" description="Acidic residues" evidence="6">
    <location>
        <begin position="383"/>
        <end position="400"/>
    </location>
</feature>
<dbReference type="CDD" id="cd12876">
    <property type="entry name" value="SPRY_SOCS3"/>
    <property type="match status" value="1"/>
</dbReference>
<sequence>MLNRMMLLQEAPRPSLGHHRTLIEALFGVKSESEKEIPYENCAPNEHVEWTWDNGNDTDFVVLLNNNRDVKFHRNISSGTAVVRGTQPMSNDQYYWEVKMISPVYGTDMMVGVGTAEASVNQVHDRFISLLGNDNKTWGLSYTGSFHHNGSSQDYATRFGQGSVIGIHLDMWNGTLSFYNNKKHLGIASRGLKGKTMYAMASSTAACSGMRIVRSCSFPSSLQFLCCTKLRELIPDEKSVLKEIDLPPGLRVFLENNLDWLLESRYTENNTPEMPFTRIVRLGYCPDERTEASCASLQIPDIGLTNRILMDALHEQIREAPHQSNFSRMFSRYPTVRPESPQLIVNVSNDDIQEDCSPCTSQDSLKHSESAYHYSGGESSYSDIEEEEEMEGLPELAESEDAIKSGAKRRRCSYNYTLGLSDPDSE</sequence>